<name>A0A9P4NKR4_9PEZI</name>
<evidence type="ECO:0000259" key="4">
    <source>
        <dbReference type="Pfam" id="PF03537"/>
    </source>
</evidence>
<reference evidence="5" key="1">
    <citation type="journal article" date="2020" name="Stud. Mycol.">
        <title>101 Dothideomycetes genomes: a test case for predicting lifestyles and emergence of pathogens.</title>
        <authorList>
            <person name="Haridas S."/>
            <person name="Albert R."/>
            <person name="Binder M."/>
            <person name="Bloem J."/>
            <person name="Labutti K."/>
            <person name="Salamov A."/>
            <person name="Andreopoulos B."/>
            <person name="Baker S."/>
            <person name="Barry K."/>
            <person name="Bills G."/>
            <person name="Bluhm B."/>
            <person name="Cannon C."/>
            <person name="Castanera R."/>
            <person name="Culley D."/>
            <person name="Daum C."/>
            <person name="Ezra D."/>
            <person name="Gonzalez J."/>
            <person name="Henrissat B."/>
            <person name="Kuo A."/>
            <person name="Liang C."/>
            <person name="Lipzen A."/>
            <person name="Lutzoni F."/>
            <person name="Magnuson J."/>
            <person name="Mondo S."/>
            <person name="Nolan M."/>
            <person name="Ohm R."/>
            <person name="Pangilinan J."/>
            <person name="Park H.-J."/>
            <person name="Ramirez L."/>
            <person name="Alfaro M."/>
            <person name="Sun H."/>
            <person name="Tritt A."/>
            <person name="Yoshinaga Y."/>
            <person name="Zwiers L.-H."/>
            <person name="Turgeon B."/>
            <person name="Goodwin S."/>
            <person name="Spatafora J."/>
            <person name="Crous P."/>
            <person name="Grigoriev I."/>
        </authorList>
    </citation>
    <scope>NUCLEOTIDE SEQUENCE</scope>
    <source>
        <strain evidence="5">CBS 130266</strain>
    </source>
</reference>
<protein>
    <recommendedName>
        <fullName evidence="2">alpha-galactosidase</fullName>
        <ecNumber evidence="2">3.2.1.22</ecNumber>
    </recommendedName>
</protein>
<dbReference type="InterPro" id="IPR013785">
    <property type="entry name" value="Aldolase_TIM"/>
</dbReference>
<feature type="chain" id="PRO_5040342063" description="alpha-galactosidase" evidence="3">
    <location>
        <begin position="19"/>
        <end position="363"/>
    </location>
</feature>
<dbReference type="EC" id="3.2.1.22" evidence="2"/>
<sequence>MLQLAFFVFWLFLAVVRAEDLDPDSTFTLGNESETAESYQAPSNLWQPKVGERWQIILNSTILLHVPLEPQNVKIWEIDLFDTPKTTIDALHDVGVKVICYFSGGTAEDWRPDYASFKTEDKGACLPRWVGERYIDVRKQGIFDVIKARIKLAKEKGCDAIDPDNIDVFSANGGGFRPRISKRDTVAYFRRLAREAAAQGISTGLKNAQSMLEDVWADIQFAVNEECSSERDCNIYRNFLSPRRTSGRNGRGGTQRIGKPVFHIEYTAESMAGGPVRREIDTENDNAAPATRRQCLARNRLGDLFSTTIKKVNLDGWVEYCDGYVAETQLEKGLVIKGLANECKGNGGQSKEVTTEVFNITKS</sequence>
<dbReference type="InterPro" id="IPR017853">
    <property type="entry name" value="GH"/>
</dbReference>
<evidence type="ECO:0000313" key="5">
    <source>
        <dbReference type="EMBL" id="KAF2425552.1"/>
    </source>
</evidence>
<dbReference type="GO" id="GO:0004557">
    <property type="term" value="F:alpha-galactosidase activity"/>
    <property type="evidence" value="ECO:0007669"/>
    <property type="project" value="UniProtKB-EC"/>
</dbReference>
<dbReference type="OrthoDB" id="2108802at2759"/>
<comment type="caution">
    <text evidence="5">The sequence shown here is derived from an EMBL/GenBank/DDBJ whole genome shotgun (WGS) entry which is preliminary data.</text>
</comment>
<dbReference type="EMBL" id="MU007069">
    <property type="protein sequence ID" value="KAF2425552.1"/>
    <property type="molecule type" value="Genomic_DNA"/>
</dbReference>
<gene>
    <name evidence="5" type="ORF">EJ08DRAFT_663608</name>
</gene>
<dbReference type="SUPFAM" id="SSF51445">
    <property type="entry name" value="(Trans)glycosidases"/>
    <property type="match status" value="1"/>
</dbReference>
<keyword evidence="3" id="KW-0732">Signal</keyword>
<keyword evidence="6" id="KW-1185">Reference proteome</keyword>
<accession>A0A9P4NKR4</accession>
<dbReference type="AlphaFoldDB" id="A0A9P4NKR4"/>
<dbReference type="Proteomes" id="UP000800235">
    <property type="component" value="Unassembled WGS sequence"/>
</dbReference>
<evidence type="ECO:0000256" key="2">
    <source>
        <dbReference type="ARBA" id="ARBA00012755"/>
    </source>
</evidence>
<dbReference type="Pfam" id="PF03537">
    <property type="entry name" value="Glyco_hydro_114"/>
    <property type="match status" value="1"/>
</dbReference>
<dbReference type="Gene3D" id="3.20.20.70">
    <property type="entry name" value="Aldolase class I"/>
    <property type="match status" value="1"/>
</dbReference>
<evidence type="ECO:0000313" key="6">
    <source>
        <dbReference type="Proteomes" id="UP000800235"/>
    </source>
</evidence>
<feature type="signal peptide" evidence="3">
    <location>
        <begin position="1"/>
        <end position="18"/>
    </location>
</feature>
<dbReference type="PANTHER" id="PTHR35273">
    <property type="entry name" value="ALPHA-1,4 POLYGALACTOSAMINIDASE, PUTATIVE (AFU_ORTHOLOGUE AFUA_3G07890)-RELATED"/>
    <property type="match status" value="1"/>
</dbReference>
<evidence type="ECO:0000256" key="3">
    <source>
        <dbReference type="SAM" id="SignalP"/>
    </source>
</evidence>
<evidence type="ECO:0000256" key="1">
    <source>
        <dbReference type="ARBA" id="ARBA00001255"/>
    </source>
</evidence>
<feature type="domain" description="Glycoside-hydrolase family GH114 TIM-barrel" evidence="4">
    <location>
        <begin position="53"/>
        <end position="317"/>
    </location>
</feature>
<dbReference type="PANTHER" id="PTHR35273:SF2">
    <property type="entry name" value="ALPHA-GALACTOSIDASE"/>
    <property type="match status" value="1"/>
</dbReference>
<dbReference type="InterPro" id="IPR004352">
    <property type="entry name" value="GH114_TIM-barrel"/>
</dbReference>
<organism evidence="5 6">
    <name type="scientific">Tothia fuscella</name>
    <dbReference type="NCBI Taxonomy" id="1048955"/>
    <lineage>
        <taxon>Eukaryota</taxon>
        <taxon>Fungi</taxon>
        <taxon>Dikarya</taxon>
        <taxon>Ascomycota</taxon>
        <taxon>Pezizomycotina</taxon>
        <taxon>Dothideomycetes</taxon>
        <taxon>Pleosporomycetidae</taxon>
        <taxon>Venturiales</taxon>
        <taxon>Cylindrosympodiaceae</taxon>
        <taxon>Tothia</taxon>
    </lineage>
</organism>
<comment type="catalytic activity">
    <reaction evidence="1">
        <text>Hydrolysis of terminal, non-reducing alpha-D-galactose residues in alpha-D-galactosides, including galactose oligosaccharides, galactomannans and galactolipids.</text>
        <dbReference type="EC" id="3.2.1.22"/>
    </reaction>
</comment>
<proteinExistence type="predicted"/>